<keyword evidence="2" id="KW-1185">Reference proteome</keyword>
<dbReference type="EMBL" id="MU268459">
    <property type="protein sequence ID" value="KAH7904484.1"/>
    <property type="molecule type" value="Genomic_DNA"/>
</dbReference>
<protein>
    <submittedName>
        <fullName evidence="1">Uncharacterized protein</fullName>
    </submittedName>
</protein>
<proteinExistence type="predicted"/>
<organism evidence="1 2">
    <name type="scientific">Hygrophoropsis aurantiaca</name>
    <dbReference type="NCBI Taxonomy" id="72124"/>
    <lineage>
        <taxon>Eukaryota</taxon>
        <taxon>Fungi</taxon>
        <taxon>Dikarya</taxon>
        <taxon>Basidiomycota</taxon>
        <taxon>Agaricomycotina</taxon>
        <taxon>Agaricomycetes</taxon>
        <taxon>Agaricomycetidae</taxon>
        <taxon>Boletales</taxon>
        <taxon>Coniophorineae</taxon>
        <taxon>Hygrophoropsidaceae</taxon>
        <taxon>Hygrophoropsis</taxon>
    </lineage>
</organism>
<accession>A0ACB7ZUE7</accession>
<name>A0ACB7ZUE7_9AGAM</name>
<evidence type="ECO:0000313" key="1">
    <source>
        <dbReference type="EMBL" id="KAH7904484.1"/>
    </source>
</evidence>
<reference evidence="1" key="1">
    <citation type="journal article" date="2021" name="New Phytol.">
        <title>Evolutionary innovations through gain and loss of genes in the ectomycorrhizal Boletales.</title>
        <authorList>
            <person name="Wu G."/>
            <person name="Miyauchi S."/>
            <person name="Morin E."/>
            <person name="Kuo A."/>
            <person name="Drula E."/>
            <person name="Varga T."/>
            <person name="Kohler A."/>
            <person name="Feng B."/>
            <person name="Cao Y."/>
            <person name="Lipzen A."/>
            <person name="Daum C."/>
            <person name="Hundley H."/>
            <person name="Pangilinan J."/>
            <person name="Johnson J."/>
            <person name="Barry K."/>
            <person name="LaButti K."/>
            <person name="Ng V."/>
            <person name="Ahrendt S."/>
            <person name="Min B."/>
            <person name="Choi I.G."/>
            <person name="Park H."/>
            <person name="Plett J.M."/>
            <person name="Magnuson J."/>
            <person name="Spatafora J.W."/>
            <person name="Nagy L.G."/>
            <person name="Henrissat B."/>
            <person name="Grigoriev I.V."/>
            <person name="Yang Z.L."/>
            <person name="Xu J."/>
            <person name="Martin F.M."/>
        </authorList>
    </citation>
    <scope>NUCLEOTIDE SEQUENCE</scope>
    <source>
        <strain evidence="1">ATCC 28755</strain>
    </source>
</reference>
<sequence>MPRCAGCSRNFPALDHANCGKCIKLSTANGADERGVIFVCFTTISDQPQCKTCGIVYAWLRGSCCDACTDNSDTGTPAREPADQATRQITLRMQEHQKAASQHRLNQRGHSLASATDVNRRVSALKKHTKTEEVDVEVTLWLYPPPDDSGNRGAAKKFNALASRVNFKTNETSDFMLDTIVMKVKHLYVSSPSHITPVSDYVVDQMFTRESVQFGVVKTAQSIYTLEDAHIRNNTVAGVIATLKRTRGMSDKDQKAGTLTLRVYAFEVQAADYDDDPSGLSAVRGLSITPRRKRKLSSSRFTSELLPSAKRYQSEFRSNRRSSAVSIEYEQHLFRRSTCSVDTYGEIQWDHDDKDEEIMVAKGWQKYSKGSQPRGGYLAKGWSKFAFRAHIGSQEYALFQCKPFGSTENCNSEDLVNETELLALCDYFMKSFYRRAGTYKARGIPKIKWNAEGVFIGKLLEPPPSAPKEGEDNRTFIYNIFLAAPLLQTGSGYSEVKFSGNTDIGNNRDPLGCAMDAFAHHVVVDSARTILISDLQGIVAPDGSATLFDPQAHT</sequence>
<comment type="caution">
    <text evidence="1">The sequence shown here is derived from an EMBL/GenBank/DDBJ whole genome shotgun (WGS) entry which is preliminary data.</text>
</comment>
<dbReference type="Proteomes" id="UP000790377">
    <property type="component" value="Unassembled WGS sequence"/>
</dbReference>
<gene>
    <name evidence="1" type="ORF">BJ138DRAFT_1106788</name>
</gene>
<evidence type="ECO:0000313" key="2">
    <source>
        <dbReference type="Proteomes" id="UP000790377"/>
    </source>
</evidence>